<reference evidence="3 4" key="1">
    <citation type="journal article" date="2018" name="J. Microbiol.">
        <title>Salicibibacter kimchii gen. nov., sp. nov., a moderately halophilic and alkalitolerant bacterium in the family Bacillaceae, isolated from kimchi.</title>
        <authorList>
            <person name="Jang J.Y."/>
            <person name="Oh Y.J."/>
            <person name="Lim S.K."/>
            <person name="Park H.K."/>
            <person name="Lee C."/>
            <person name="Kim J.Y."/>
            <person name="Lee M.A."/>
            <person name="Choi H.J."/>
        </authorList>
    </citation>
    <scope>NUCLEOTIDE SEQUENCE [LARGE SCALE GENOMIC DNA]</scope>
    <source>
        <strain evidence="3 4">NKC1-1</strain>
    </source>
</reference>
<gene>
    <name evidence="3" type="ORF">DT065_03810</name>
</gene>
<dbReference type="OrthoDB" id="9777090at2"/>
<dbReference type="InterPro" id="IPR022742">
    <property type="entry name" value="Hydrolase_4"/>
</dbReference>
<feature type="domain" description="Serine aminopeptidase S33" evidence="2">
    <location>
        <begin position="111"/>
        <end position="187"/>
    </location>
</feature>
<feature type="transmembrane region" description="Helical" evidence="1">
    <location>
        <begin position="14"/>
        <end position="35"/>
    </location>
</feature>
<evidence type="ECO:0000313" key="3">
    <source>
        <dbReference type="EMBL" id="AXF55230.1"/>
    </source>
</evidence>
<dbReference type="GO" id="GO:0016787">
    <property type="term" value="F:hydrolase activity"/>
    <property type="evidence" value="ECO:0007669"/>
    <property type="project" value="UniProtKB-KW"/>
</dbReference>
<keyword evidence="1" id="KW-0812">Transmembrane</keyword>
<dbReference type="InterPro" id="IPR029058">
    <property type="entry name" value="AB_hydrolase_fold"/>
</dbReference>
<dbReference type="PANTHER" id="PTHR12277:SF81">
    <property type="entry name" value="PROTEIN ABHD13"/>
    <property type="match status" value="1"/>
</dbReference>
<dbReference type="EMBL" id="CP031092">
    <property type="protein sequence ID" value="AXF55230.1"/>
    <property type="molecule type" value="Genomic_DNA"/>
</dbReference>
<keyword evidence="1" id="KW-0472">Membrane</keyword>
<keyword evidence="4" id="KW-1185">Reference proteome</keyword>
<proteinExistence type="predicted"/>
<dbReference type="KEGG" id="rue:DT065_03810"/>
<dbReference type="AlphaFoldDB" id="A0A345BW99"/>
<dbReference type="SUPFAM" id="SSF53474">
    <property type="entry name" value="alpha/beta-Hydrolases"/>
    <property type="match status" value="1"/>
</dbReference>
<accession>A0A345BW99</accession>
<protein>
    <submittedName>
        <fullName evidence="3">Alpha/beta hydrolase</fullName>
    </submittedName>
</protein>
<sequence>MRKVVKTMHALPRWIWLIIIVLVFIVLVLALLYFFQHRLIFYPTSITEDEADMIRSQHPEAEEITVPVTDEVTVHGWLLSNVEEEPSPLLIYFGGNAQEVSQLIPETAEIEGWSVLLMNYRGYGLSEGDPDEEALLGDALMVYDEMAEREDIDTDHIVTMGRSIGSAVATHLSAERKVQGTILVSPFDEFLHVAQSQFPFLPVEWLLKYSFDSTDIAPQTEHPLLALIAGEDEIVDPAYSKALVEKWGGPKESYVIEGEGHNTIHLSEEYRARIQEFLQAMEEG</sequence>
<evidence type="ECO:0000259" key="2">
    <source>
        <dbReference type="Pfam" id="PF12146"/>
    </source>
</evidence>
<evidence type="ECO:0000313" key="4">
    <source>
        <dbReference type="Proteomes" id="UP000252100"/>
    </source>
</evidence>
<evidence type="ECO:0000256" key="1">
    <source>
        <dbReference type="SAM" id="Phobius"/>
    </source>
</evidence>
<keyword evidence="1" id="KW-1133">Transmembrane helix</keyword>
<dbReference type="Proteomes" id="UP000252100">
    <property type="component" value="Chromosome"/>
</dbReference>
<dbReference type="Pfam" id="PF12146">
    <property type="entry name" value="Hydrolase_4"/>
    <property type="match status" value="1"/>
</dbReference>
<organism evidence="3 4">
    <name type="scientific">Salicibibacter kimchii</name>
    <dbReference type="NCBI Taxonomy" id="2099786"/>
    <lineage>
        <taxon>Bacteria</taxon>
        <taxon>Bacillati</taxon>
        <taxon>Bacillota</taxon>
        <taxon>Bacilli</taxon>
        <taxon>Bacillales</taxon>
        <taxon>Bacillaceae</taxon>
        <taxon>Salicibibacter</taxon>
    </lineage>
</organism>
<dbReference type="PANTHER" id="PTHR12277">
    <property type="entry name" value="ALPHA/BETA HYDROLASE DOMAIN-CONTAINING PROTEIN"/>
    <property type="match status" value="1"/>
</dbReference>
<dbReference type="RefSeq" id="WP_114371028.1">
    <property type="nucleotide sequence ID" value="NZ_CP031092.1"/>
</dbReference>
<dbReference type="Gene3D" id="3.40.50.1820">
    <property type="entry name" value="alpha/beta hydrolase"/>
    <property type="match status" value="1"/>
</dbReference>
<name>A0A345BW99_9BACI</name>
<keyword evidence="3" id="KW-0378">Hydrolase</keyword>